<name>A0A7S3B6L5_9EUKA</name>
<protein>
    <submittedName>
        <fullName evidence="1">Uncharacterized protein</fullName>
    </submittedName>
</protein>
<sequence>MPLVHELPPTSTCFNRFVTSPPRGRPAIRTMEREGVPSIALHLRTGFADVESRLGKVVVPDTAASAGWFASACGHQVFQSASTHKELLVLSDSPGLLRHIKLTYPHISATVPRPSGEPTRSWFTTKSMKHAVLDDVILAGLATVLKTAPQSSLYELPVSQTPHSVRRLTCNISLTSTPKKCLIKRKLGQFSGFYKAVVGRSVCNAQVEFAVPECPAFQDTFFRDIPSWLSVRGLSTVSPRVRVPHNTPNMSTWRLQKLWVFPQLRKLFPSTHPCQQVGSGLNCALSYIAALK</sequence>
<gene>
    <name evidence="1" type="ORF">HERI1096_LOCUS26171</name>
</gene>
<proteinExistence type="predicted"/>
<dbReference type="EMBL" id="HBHX01047272">
    <property type="protein sequence ID" value="CAE0126594.1"/>
    <property type="molecule type" value="Transcribed_RNA"/>
</dbReference>
<organism evidence="1">
    <name type="scientific">Haptolina ericina</name>
    <dbReference type="NCBI Taxonomy" id="156174"/>
    <lineage>
        <taxon>Eukaryota</taxon>
        <taxon>Haptista</taxon>
        <taxon>Haptophyta</taxon>
        <taxon>Prymnesiophyceae</taxon>
        <taxon>Prymnesiales</taxon>
        <taxon>Prymnesiaceae</taxon>
        <taxon>Haptolina</taxon>
    </lineage>
</organism>
<evidence type="ECO:0000313" key="1">
    <source>
        <dbReference type="EMBL" id="CAE0126594.1"/>
    </source>
</evidence>
<dbReference type="AlphaFoldDB" id="A0A7S3B6L5"/>
<accession>A0A7S3B6L5</accession>
<reference evidence="1" key="1">
    <citation type="submission" date="2021-01" db="EMBL/GenBank/DDBJ databases">
        <authorList>
            <person name="Corre E."/>
            <person name="Pelletier E."/>
            <person name="Niang G."/>
            <person name="Scheremetjew M."/>
            <person name="Finn R."/>
            <person name="Kale V."/>
            <person name="Holt S."/>
            <person name="Cochrane G."/>
            <person name="Meng A."/>
            <person name="Brown T."/>
            <person name="Cohen L."/>
        </authorList>
    </citation>
    <scope>NUCLEOTIDE SEQUENCE</scope>
    <source>
        <strain evidence="1">CCMP281</strain>
    </source>
</reference>